<dbReference type="InterPro" id="IPR014942">
    <property type="entry name" value="AbiEii"/>
</dbReference>
<name>A0A840UZI3_9BACT</name>
<dbReference type="RefSeq" id="WP_183350422.1">
    <property type="nucleotide sequence ID" value="NZ_JACHEO010000008.1"/>
</dbReference>
<gene>
    <name evidence="1" type="ORF">HNQ81_001789</name>
</gene>
<sequence>MQTLSIDISGRIDPEKIAILSKIQEAATELDVHFFVVGAFARDLIFEHRHRIPAPRITGDIDIGVEVANWAEFQLLTRTLIDRGILRATKLPHRFIGKSSVAIVDIIPFGEISGEEKRISWPPDHDTIMNMLGFEEAYQSALKVHLNSEPPLNILVPSIPALALMKIISWADAYPRRERDAQDLLFILENYDATGIEAKLYKSHSALLIDEEFDSRLAAIRLLGQDIAVMSSPETVKTVEDILIRETDADHGFRMLADMTRIDMPRGTRFETVLQLLDKLRQGIQEIRSGSNEKKAGFTTVNAMRMEKGHPNTHEISRFASK</sequence>
<proteinExistence type="predicted"/>
<dbReference type="EMBL" id="JACHEO010000008">
    <property type="protein sequence ID" value="MBB5348058.1"/>
    <property type="molecule type" value="Genomic_DNA"/>
</dbReference>
<evidence type="ECO:0000313" key="1">
    <source>
        <dbReference type="EMBL" id="MBB5348058.1"/>
    </source>
</evidence>
<organism evidence="1 2">
    <name type="scientific">Desulfoprunum benzoelyticum</name>
    <dbReference type="NCBI Taxonomy" id="1506996"/>
    <lineage>
        <taxon>Bacteria</taxon>
        <taxon>Pseudomonadati</taxon>
        <taxon>Thermodesulfobacteriota</taxon>
        <taxon>Desulfobulbia</taxon>
        <taxon>Desulfobulbales</taxon>
        <taxon>Desulfobulbaceae</taxon>
        <taxon>Desulfoprunum</taxon>
    </lineage>
</organism>
<keyword evidence="2" id="KW-1185">Reference proteome</keyword>
<reference evidence="1 2" key="1">
    <citation type="submission" date="2020-08" db="EMBL/GenBank/DDBJ databases">
        <title>Genomic Encyclopedia of Type Strains, Phase IV (KMG-IV): sequencing the most valuable type-strain genomes for metagenomic binning, comparative biology and taxonomic classification.</title>
        <authorList>
            <person name="Goeker M."/>
        </authorList>
    </citation>
    <scope>NUCLEOTIDE SEQUENCE [LARGE SCALE GENOMIC DNA]</scope>
    <source>
        <strain evidence="1 2">DSM 28570</strain>
    </source>
</reference>
<evidence type="ECO:0000313" key="2">
    <source>
        <dbReference type="Proteomes" id="UP000539642"/>
    </source>
</evidence>
<dbReference type="GO" id="GO:0016740">
    <property type="term" value="F:transferase activity"/>
    <property type="evidence" value="ECO:0007669"/>
    <property type="project" value="UniProtKB-KW"/>
</dbReference>
<keyword evidence="1" id="KW-0808">Transferase</keyword>
<dbReference type="Proteomes" id="UP000539642">
    <property type="component" value="Unassembled WGS sequence"/>
</dbReference>
<dbReference type="AlphaFoldDB" id="A0A840UZI3"/>
<protein>
    <submittedName>
        <fullName evidence="1">Putative nucleotidyltransferase</fullName>
    </submittedName>
</protein>
<comment type="caution">
    <text evidence="1">The sequence shown here is derived from an EMBL/GenBank/DDBJ whole genome shotgun (WGS) entry which is preliminary data.</text>
</comment>
<accession>A0A840UZI3</accession>
<dbReference type="Pfam" id="PF08843">
    <property type="entry name" value="AbiEii"/>
    <property type="match status" value="1"/>
</dbReference>